<organism evidence="2 3">
    <name type="scientific">Leptospira terpstrae serovar Hualin str. LT 11-33 = ATCC 700639</name>
    <dbReference type="NCBI Taxonomy" id="1257025"/>
    <lineage>
        <taxon>Bacteria</taxon>
        <taxon>Pseudomonadati</taxon>
        <taxon>Spirochaetota</taxon>
        <taxon>Spirochaetia</taxon>
        <taxon>Leptospirales</taxon>
        <taxon>Leptospiraceae</taxon>
        <taxon>Leptospira</taxon>
    </lineage>
</organism>
<dbReference type="Proteomes" id="UP000012371">
    <property type="component" value="Unassembled WGS sequence"/>
</dbReference>
<evidence type="ECO:0000256" key="1">
    <source>
        <dbReference type="SAM" id="Phobius"/>
    </source>
</evidence>
<accession>N1VSI2</accession>
<dbReference type="RefSeq" id="WP_002975195.1">
    <property type="nucleotide sequence ID" value="NZ_AOGW02000018.1"/>
</dbReference>
<evidence type="ECO:0008006" key="4">
    <source>
        <dbReference type="Google" id="ProtNLM"/>
    </source>
</evidence>
<gene>
    <name evidence="2" type="ORF">LEP1GSC203_1073</name>
</gene>
<keyword evidence="3" id="KW-1185">Reference proteome</keyword>
<proteinExistence type="predicted"/>
<feature type="transmembrane region" description="Helical" evidence="1">
    <location>
        <begin position="7"/>
        <end position="24"/>
    </location>
</feature>
<keyword evidence="1" id="KW-0812">Transmembrane</keyword>
<dbReference type="EMBL" id="AOGW02000018">
    <property type="protein sequence ID" value="EMY59952.1"/>
    <property type="molecule type" value="Genomic_DNA"/>
</dbReference>
<reference evidence="2" key="1">
    <citation type="submission" date="2013-03" db="EMBL/GenBank/DDBJ databases">
        <authorList>
            <person name="Harkins D.M."/>
            <person name="Durkin A.S."/>
            <person name="Brinkac L.M."/>
            <person name="Haft D.H."/>
            <person name="Selengut J.D."/>
            <person name="Sanka R."/>
            <person name="DePew J."/>
            <person name="Purushe J."/>
            <person name="Hartskeerl R.A."/>
            <person name="Ahmed A."/>
            <person name="van der Linden H."/>
            <person name="Goris M.G.A."/>
            <person name="Vinetz J.M."/>
            <person name="Sutton G.G."/>
            <person name="Nierman W.C."/>
            <person name="Fouts D.E."/>
        </authorList>
    </citation>
    <scope>NUCLEOTIDE SEQUENCE [LARGE SCALE GENOMIC DNA]</scope>
    <source>
        <strain evidence="2">LT 11-33</strain>
    </source>
</reference>
<keyword evidence="1" id="KW-1133">Transmembrane helix</keyword>
<evidence type="ECO:0000313" key="2">
    <source>
        <dbReference type="EMBL" id="EMY59952.1"/>
    </source>
</evidence>
<name>N1VSI2_9LEPT</name>
<keyword evidence="1" id="KW-0472">Membrane</keyword>
<dbReference type="OrthoDB" id="339925at2"/>
<dbReference type="STRING" id="1257025.LEP1GSC203_1073"/>
<evidence type="ECO:0000313" key="3">
    <source>
        <dbReference type="Proteomes" id="UP000012371"/>
    </source>
</evidence>
<comment type="caution">
    <text evidence="2">The sequence shown here is derived from an EMBL/GenBank/DDBJ whole genome shotgun (WGS) entry which is preliminary data.</text>
</comment>
<sequence length="242" mass="28388">MKLKNKIIKIAFFILYIYTFPIYSESNSDRKKLHIYITPAYINNLNQKGNVWGTSDQYLNLMFGLFNNFYLGLSYTNGNRIGEQYSIYALTRQNQLTLNRKSDHLTGEKLIFKSQFFFWNNFYTSINLGVEKGYKIYENLFSISSNNNPEIQPYQTTTIFADRLFGSIGLGYRREFLSNFIIGTEFEFGYLSARKINKYYTFDPGYSSNYINTYLITKDMNEDKNGSPRNYHFISIYAGVAI</sequence>
<protein>
    <recommendedName>
        <fullName evidence="4">Outer membrane protein beta-barrel domain protein</fullName>
    </recommendedName>
</protein>
<dbReference type="AlphaFoldDB" id="N1VSI2"/>